<reference evidence="2 3" key="1">
    <citation type="submission" date="2019-05" db="EMBL/GenBank/DDBJ databases">
        <title>Another draft genome of Portunus trituberculatus and its Hox gene families provides insights of decapod evolution.</title>
        <authorList>
            <person name="Jeong J.-H."/>
            <person name="Song I."/>
            <person name="Kim S."/>
            <person name="Choi T."/>
            <person name="Kim D."/>
            <person name="Ryu S."/>
            <person name="Kim W."/>
        </authorList>
    </citation>
    <scope>NUCLEOTIDE SEQUENCE [LARGE SCALE GENOMIC DNA]</scope>
    <source>
        <tissue evidence="2">Muscle</tissue>
    </source>
</reference>
<dbReference type="Proteomes" id="UP000324222">
    <property type="component" value="Unassembled WGS sequence"/>
</dbReference>
<dbReference type="AlphaFoldDB" id="A0A5B7DWP3"/>
<feature type="chain" id="PRO_5022769222" evidence="1">
    <location>
        <begin position="20"/>
        <end position="280"/>
    </location>
</feature>
<keyword evidence="3" id="KW-1185">Reference proteome</keyword>
<comment type="caution">
    <text evidence="2">The sequence shown here is derived from an EMBL/GenBank/DDBJ whole genome shotgun (WGS) entry which is preliminary data.</text>
</comment>
<dbReference type="GO" id="GO:0005634">
    <property type="term" value="C:nucleus"/>
    <property type="evidence" value="ECO:0007669"/>
    <property type="project" value="TreeGrafter"/>
</dbReference>
<feature type="signal peptide" evidence="1">
    <location>
        <begin position="1"/>
        <end position="19"/>
    </location>
</feature>
<accession>A0A5B7DWP3</accession>
<dbReference type="InterPro" id="IPR008614">
    <property type="entry name" value="FIBP"/>
</dbReference>
<proteinExistence type="predicted"/>
<keyword evidence="1" id="KW-0732">Signal</keyword>
<gene>
    <name evidence="2" type="primary">FIBP</name>
    <name evidence="2" type="ORF">E2C01_018380</name>
</gene>
<protein>
    <submittedName>
        <fullName evidence="2">Acidic fibroblast growth factor intracellular-binding protein</fullName>
    </submittedName>
</protein>
<organism evidence="2 3">
    <name type="scientific">Portunus trituberculatus</name>
    <name type="common">Swimming crab</name>
    <name type="synonym">Neptunus trituberculatus</name>
    <dbReference type="NCBI Taxonomy" id="210409"/>
    <lineage>
        <taxon>Eukaryota</taxon>
        <taxon>Metazoa</taxon>
        <taxon>Ecdysozoa</taxon>
        <taxon>Arthropoda</taxon>
        <taxon>Crustacea</taxon>
        <taxon>Multicrustacea</taxon>
        <taxon>Malacostraca</taxon>
        <taxon>Eumalacostraca</taxon>
        <taxon>Eucarida</taxon>
        <taxon>Decapoda</taxon>
        <taxon>Pleocyemata</taxon>
        <taxon>Brachyura</taxon>
        <taxon>Eubrachyura</taxon>
        <taxon>Portunoidea</taxon>
        <taxon>Portunidae</taxon>
        <taxon>Portuninae</taxon>
        <taxon>Portunus</taxon>
    </lineage>
</organism>
<dbReference type="PANTHER" id="PTHR13223">
    <property type="entry name" value="ACIDIC FIBROBLAST GROWTH FACTOR INTRACELLULAR BINDING PROTEIN"/>
    <property type="match status" value="1"/>
</dbReference>
<name>A0A5B7DWP3_PORTR</name>
<evidence type="ECO:0000313" key="2">
    <source>
        <dbReference type="EMBL" id="MPC25274.1"/>
    </source>
</evidence>
<evidence type="ECO:0000256" key="1">
    <source>
        <dbReference type="SAM" id="SignalP"/>
    </source>
</evidence>
<dbReference type="OrthoDB" id="16955at2759"/>
<dbReference type="EMBL" id="VSRR010001441">
    <property type="protein sequence ID" value="MPC25274.1"/>
    <property type="molecule type" value="Genomic_DNA"/>
</dbReference>
<dbReference type="Pfam" id="PF05427">
    <property type="entry name" value="FIBP"/>
    <property type="match status" value="1"/>
</dbReference>
<evidence type="ECO:0000313" key="3">
    <source>
        <dbReference type="Proteomes" id="UP000324222"/>
    </source>
</evidence>
<sequence length="280" mass="31566">MWGMVLLCIGSLRVYLVNFECVYGGAQCRGDSPRAVDVTFTTIISALTSSQHSTHLPRITELSPYLYLGVCSSSPVTALHTTKDSKEEEEEGISVGDSQQGQRVVECVSVLQQRGELEAWGAAQDLLASDTGDHYRTFGMLEKLLLTPPKLAEEWIFQLEPAVQRMVIEKKYASIVFIINNRFETSKRKLNYLTFEDFSVCASLMMSSWTTASPLAPALAPDNRDDTDFDRDFLIELRDFKLLLDREKEHRKFCVFCVSPQHSVTLELKCCPLFITKSSL</sequence>
<dbReference type="PANTHER" id="PTHR13223:SF2">
    <property type="entry name" value="ACIDIC FIBROBLAST GROWTH FACTOR INTRACELLULAR-BINDING PROTEIN"/>
    <property type="match status" value="1"/>
</dbReference>